<accession>A0A383DCF4</accession>
<feature type="non-terminal residue" evidence="1">
    <location>
        <position position="1"/>
    </location>
</feature>
<reference evidence="1" key="1">
    <citation type="submission" date="2018-05" db="EMBL/GenBank/DDBJ databases">
        <authorList>
            <person name="Lanie J.A."/>
            <person name="Ng W.-L."/>
            <person name="Kazmierczak K.M."/>
            <person name="Andrzejewski T.M."/>
            <person name="Davidsen T.M."/>
            <person name="Wayne K.J."/>
            <person name="Tettelin H."/>
            <person name="Glass J.I."/>
            <person name="Rusch D."/>
            <person name="Podicherti R."/>
            <person name="Tsui H.-C.T."/>
            <person name="Winkler M.E."/>
        </authorList>
    </citation>
    <scope>NUCLEOTIDE SEQUENCE</scope>
</reference>
<proteinExistence type="predicted"/>
<organism evidence="1">
    <name type="scientific">marine metagenome</name>
    <dbReference type="NCBI Taxonomy" id="408172"/>
    <lineage>
        <taxon>unclassified sequences</taxon>
        <taxon>metagenomes</taxon>
        <taxon>ecological metagenomes</taxon>
    </lineage>
</organism>
<gene>
    <name evidence="1" type="ORF">METZ01_LOCUS495026</name>
</gene>
<dbReference type="Gene3D" id="3.30.360.10">
    <property type="entry name" value="Dihydrodipicolinate Reductase, domain 2"/>
    <property type="match status" value="1"/>
</dbReference>
<protein>
    <recommendedName>
        <fullName evidence="2">Gfo/Idh/MocA-like oxidoreductase C-terminal domain-containing protein</fullName>
    </recommendedName>
</protein>
<dbReference type="EMBL" id="UINC01216155">
    <property type="protein sequence ID" value="SVE42172.1"/>
    <property type="molecule type" value="Genomic_DNA"/>
</dbReference>
<evidence type="ECO:0008006" key="2">
    <source>
        <dbReference type="Google" id="ProtNLM"/>
    </source>
</evidence>
<sequence>KIRRKRQHSAYYGSLGTALVTGFPFHLQLETEEGVDRFSEEQLPDVPRPIDDLVQAMETGQPVRLDGETAVHLVEILTAAYEAARLGRRVEI</sequence>
<evidence type="ECO:0000313" key="1">
    <source>
        <dbReference type="EMBL" id="SVE42172.1"/>
    </source>
</evidence>
<name>A0A383DCF4_9ZZZZ</name>
<dbReference type="AlphaFoldDB" id="A0A383DCF4"/>